<evidence type="ECO:0000256" key="3">
    <source>
        <dbReference type="SAM" id="MobiDB-lite"/>
    </source>
</evidence>
<keyword evidence="2" id="KW-0539">Nucleus</keyword>
<feature type="region of interest" description="Disordered" evidence="3">
    <location>
        <begin position="210"/>
        <end position="232"/>
    </location>
</feature>
<dbReference type="VEuPathDB" id="VectorBase:CPIJ007226"/>
<evidence type="ECO:0000256" key="1">
    <source>
        <dbReference type="ARBA" id="ARBA00004123"/>
    </source>
</evidence>
<dbReference type="GO" id="GO:0003677">
    <property type="term" value="F:DNA binding"/>
    <property type="evidence" value="ECO:0007669"/>
    <property type="project" value="UniProtKB-UniRule"/>
</dbReference>
<dbReference type="InterPro" id="IPR007889">
    <property type="entry name" value="HTH_Psq"/>
</dbReference>
<keyword evidence="2" id="KW-0238">DNA-binding</keyword>
<organism>
    <name type="scientific">Culex quinquefasciatus</name>
    <name type="common">Southern house mosquito</name>
    <name type="synonym">Culex pungens</name>
    <dbReference type="NCBI Taxonomy" id="7176"/>
    <lineage>
        <taxon>Eukaryota</taxon>
        <taxon>Metazoa</taxon>
        <taxon>Ecdysozoa</taxon>
        <taxon>Arthropoda</taxon>
        <taxon>Hexapoda</taxon>
        <taxon>Insecta</taxon>
        <taxon>Pterygota</taxon>
        <taxon>Neoptera</taxon>
        <taxon>Endopterygota</taxon>
        <taxon>Diptera</taxon>
        <taxon>Nematocera</taxon>
        <taxon>Culicoidea</taxon>
        <taxon>Culicidae</taxon>
        <taxon>Culicinae</taxon>
        <taxon>Culicini</taxon>
        <taxon>Culex</taxon>
        <taxon>Culex</taxon>
    </lineage>
</organism>
<dbReference type="Pfam" id="PF05225">
    <property type="entry name" value="HTH_psq"/>
    <property type="match status" value="1"/>
</dbReference>
<dbReference type="InterPro" id="IPR004875">
    <property type="entry name" value="DDE_SF_endonuclease_dom"/>
</dbReference>
<dbReference type="InterPro" id="IPR036397">
    <property type="entry name" value="RNaseH_sf"/>
</dbReference>
<feature type="DNA-binding region" description="H-T-H motif" evidence="2">
    <location>
        <begin position="261"/>
        <end position="281"/>
    </location>
</feature>
<sequence>MEHRQAPLDLTTGRKAPPVVRTFPKLAPLDLSQPTDSRAVSSPRIVMYDPYGCVASASFGGAPDMASAEASAVNNQATEEGCVASASRGGVPDTDSCVNKQVAEEGGLDGLPEELHTSFSEEEWIGQAGRQARDPASDQERFTMEDDFNESPQDGDLASDECESLDFSDVSWDSFMIDSAEIEEAQRVGSSEASPRRPFATLPVVTNRSSDFIPNRSKAHTSPPSSGKAHVKGITKNKRVKYTPEILACAIEQVRNGSMTQYKASKEFSIPKNTLRYRLGENYKNKGRRGPETVLTCDEESQIVCWIKEMQRKAFPVTTEALRRRWLEGFLQRHKDVSIRTPEAISKASANVSESDLRKWHAQVGEYARDYGLEDILEDPSRMLSGDETGMPMNITAQKVLAEKGSKNVSIVEPSNAKQTTTVLFTFSADGHSYPPLVVLPQQRIGKEIAQHYPGDWGLGGTETGWMDTANFVGHIKKVLHPALVKRNVQFPVIYFVDGHKSHMSLEVAEACLKLQIVLISLYPNSTRIIQPADVGVFGPLKHYWKKEVKKFKDENGESAKITPVTFPEILQRAMKHAFKIKTVSESFKPCRCGAVKFFPPVRFFPTVKFFPPVKFFPTVKFFLWRIWITLYILE</sequence>
<protein>
    <recommendedName>
        <fullName evidence="4">HTH psq-type domain-containing protein</fullName>
    </recommendedName>
</protein>
<dbReference type="GO" id="GO:0005634">
    <property type="term" value="C:nucleus"/>
    <property type="evidence" value="ECO:0007669"/>
    <property type="project" value="UniProtKB-SubCell"/>
</dbReference>
<dbReference type="EMBL" id="DS231963">
    <property type="protein sequence ID" value="EDS29408.1"/>
    <property type="molecule type" value="Genomic_DNA"/>
</dbReference>
<reference evidence="6" key="2">
    <citation type="submission" date="2021-02" db="UniProtKB">
        <authorList>
            <consortium name="EnsemblMetazoa"/>
        </authorList>
    </citation>
    <scope>IDENTIFICATION</scope>
    <source>
        <strain evidence="6">JHB</strain>
    </source>
</reference>
<dbReference type="InterPro" id="IPR009057">
    <property type="entry name" value="Homeodomain-like_sf"/>
</dbReference>
<dbReference type="Pfam" id="PF03184">
    <property type="entry name" value="DDE_1"/>
    <property type="match status" value="1"/>
</dbReference>
<feature type="domain" description="HTH psq-type" evidence="4">
    <location>
        <begin position="235"/>
        <end position="285"/>
    </location>
</feature>
<reference evidence="5" key="1">
    <citation type="submission" date="2007-03" db="EMBL/GenBank/DDBJ databases">
        <title>Annotation of Culex pipiens quinquefasciatus.</title>
        <authorList>
            <consortium name="The Broad Institute Genome Sequencing Platform"/>
            <person name="Atkinson P.W."/>
            <person name="Hemingway J."/>
            <person name="Christensen B.M."/>
            <person name="Higgs S."/>
            <person name="Kodira C."/>
            <person name="Hannick L."/>
            <person name="Megy K."/>
            <person name="O'Leary S."/>
            <person name="Pearson M."/>
            <person name="Haas B.J."/>
            <person name="Mauceli E."/>
            <person name="Wortman J.R."/>
            <person name="Lee N.H."/>
            <person name="Guigo R."/>
            <person name="Stanke M."/>
            <person name="Alvarado L."/>
            <person name="Amedeo P."/>
            <person name="Antoine C.H."/>
            <person name="Arensburger P."/>
            <person name="Bidwell S.L."/>
            <person name="Crawford M."/>
            <person name="Camaro F."/>
            <person name="Devon K."/>
            <person name="Engels R."/>
            <person name="Hammond M."/>
            <person name="Howarth C."/>
            <person name="Koehrsen M."/>
            <person name="Lawson D."/>
            <person name="Montgomery P."/>
            <person name="Nene V."/>
            <person name="Nusbaum C."/>
            <person name="Puiu D."/>
            <person name="Romero-Severson J."/>
            <person name="Severson D.W."/>
            <person name="Shumway M."/>
            <person name="Sisk P."/>
            <person name="Stolte C."/>
            <person name="Zeng Q."/>
            <person name="Eisenstadt E."/>
            <person name="Fraser-Liggett C."/>
            <person name="Strausberg R."/>
            <person name="Galagan J."/>
            <person name="Birren B."/>
            <person name="Collins F.H."/>
        </authorList>
    </citation>
    <scope>NUCLEOTIDE SEQUENCE [LARGE SCALE GENOMIC DNA]</scope>
    <source>
        <strain evidence="5">JHB</strain>
    </source>
</reference>
<dbReference type="Gene3D" id="3.30.420.10">
    <property type="entry name" value="Ribonuclease H-like superfamily/Ribonuclease H"/>
    <property type="match status" value="1"/>
</dbReference>
<dbReference type="Gene3D" id="1.10.10.60">
    <property type="entry name" value="Homeodomain-like"/>
    <property type="match status" value="1"/>
</dbReference>
<keyword evidence="7" id="KW-1185">Reference proteome</keyword>
<gene>
    <name evidence="6" type="primary">6039319</name>
    <name evidence="5" type="ORF">CpipJ_CPIJ007226</name>
</gene>
<dbReference type="VEuPathDB" id="VectorBase:CQUJHB004554"/>
<accession>B0WJR5</accession>
<dbReference type="KEGG" id="cqu:CpipJ_CPIJ007226"/>
<dbReference type="InterPro" id="IPR050863">
    <property type="entry name" value="CenT-Element_Derived"/>
</dbReference>
<comment type="subcellular location">
    <subcellularLocation>
        <location evidence="1 2">Nucleus</location>
    </subcellularLocation>
</comment>
<proteinExistence type="predicted"/>
<dbReference type="Proteomes" id="UP000002320">
    <property type="component" value="Unassembled WGS sequence"/>
</dbReference>
<dbReference type="SUPFAM" id="SSF46689">
    <property type="entry name" value="Homeodomain-like"/>
    <property type="match status" value="1"/>
</dbReference>
<evidence type="ECO:0000256" key="2">
    <source>
        <dbReference type="PROSITE-ProRule" id="PRU00320"/>
    </source>
</evidence>
<dbReference type="PANTHER" id="PTHR19303">
    <property type="entry name" value="TRANSPOSON"/>
    <property type="match status" value="1"/>
</dbReference>
<dbReference type="eggNOG" id="KOG3105">
    <property type="taxonomic scope" value="Eukaryota"/>
</dbReference>
<dbReference type="InParanoid" id="B0WJR5"/>
<dbReference type="EnsemblMetazoa" id="CPIJ007226-RA">
    <property type="protein sequence ID" value="CPIJ007226-PA"/>
    <property type="gene ID" value="CPIJ007226"/>
</dbReference>
<dbReference type="OrthoDB" id="7763946at2759"/>
<name>B0WJR5_CULQU</name>
<evidence type="ECO:0000313" key="7">
    <source>
        <dbReference type="Proteomes" id="UP000002320"/>
    </source>
</evidence>
<dbReference type="AlphaFoldDB" id="B0WJR5"/>
<dbReference type="PROSITE" id="PS50960">
    <property type="entry name" value="HTH_PSQ"/>
    <property type="match status" value="1"/>
</dbReference>
<evidence type="ECO:0000313" key="5">
    <source>
        <dbReference type="EMBL" id="EDS29408.1"/>
    </source>
</evidence>
<evidence type="ECO:0000313" key="6">
    <source>
        <dbReference type="EnsemblMetazoa" id="CPIJ007226-PA"/>
    </source>
</evidence>
<dbReference type="PANTHER" id="PTHR19303:SF74">
    <property type="entry name" value="POGO TRANSPOSABLE ELEMENT WITH KRAB DOMAIN"/>
    <property type="match status" value="1"/>
</dbReference>
<evidence type="ECO:0000259" key="4">
    <source>
        <dbReference type="PROSITE" id="PS50960"/>
    </source>
</evidence>
<dbReference type="HOGENOM" id="CLU_431004_0_0_1"/>